<name>A0ABW5S4C7_9BACL</name>
<evidence type="ECO:0000256" key="1">
    <source>
        <dbReference type="ARBA" id="ARBA00006056"/>
    </source>
</evidence>
<keyword evidence="2" id="KW-0560">Oxidoreductase</keyword>
<dbReference type="EMBL" id="JBHUMQ010000026">
    <property type="protein sequence ID" value="MFD2694283.1"/>
    <property type="molecule type" value="Genomic_DNA"/>
</dbReference>
<protein>
    <submittedName>
        <fullName evidence="3">Ldh family oxidoreductase</fullName>
    </submittedName>
</protein>
<comment type="caution">
    <text evidence="3">The sequence shown here is derived from an EMBL/GenBank/DDBJ whole genome shotgun (WGS) entry which is preliminary data.</text>
</comment>
<accession>A0ABW5S4C7</accession>
<gene>
    <name evidence="3" type="ORF">ACFSUE_11695</name>
</gene>
<dbReference type="Pfam" id="PF02615">
    <property type="entry name" value="Ldh_2"/>
    <property type="match status" value="1"/>
</dbReference>
<dbReference type="RefSeq" id="WP_253057830.1">
    <property type="nucleotide sequence ID" value="NZ_JAMXWM010000001.1"/>
</dbReference>
<dbReference type="InterPro" id="IPR043143">
    <property type="entry name" value="Mal/L-sulf/L-lact_DH-like_NADP"/>
</dbReference>
<dbReference type="InterPro" id="IPR036111">
    <property type="entry name" value="Mal/L-sulfo/L-lacto_DH-like_sf"/>
</dbReference>
<evidence type="ECO:0000256" key="2">
    <source>
        <dbReference type="ARBA" id="ARBA00023002"/>
    </source>
</evidence>
<reference evidence="4" key="1">
    <citation type="journal article" date="2019" name="Int. J. Syst. Evol. Microbiol.">
        <title>The Global Catalogue of Microorganisms (GCM) 10K type strain sequencing project: providing services to taxonomists for standard genome sequencing and annotation.</title>
        <authorList>
            <consortium name="The Broad Institute Genomics Platform"/>
            <consortium name="The Broad Institute Genome Sequencing Center for Infectious Disease"/>
            <person name="Wu L."/>
            <person name="Ma J."/>
        </authorList>
    </citation>
    <scope>NUCLEOTIDE SEQUENCE [LARGE SCALE GENOMIC DNA]</scope>
    <source>
        <strain evidence="4">TISTR 2466</strain>
    </source>
</reference>
<dbReference type="SUPFAM" id="SSF89733">
    <property type="entry name" value="L-sulfolactate dehydrogenase-like"/>
    <property type="match status" value="1"/>
</dbReference>
<dbReference type="Proteomes" id="UP001597399">
    <property type="component" value="Unassembled WGS sequence"/>
</dbReference>
<organism evidence="3 4">
    <name type="scientific">Sporolactobacillus shoreicorticis</name>
    <dbReference type="NCBI Taxonomy" id="1923877"/>
    <lineage>
        <taxon>Bacteria</taxon>
        <taxon>Bacillati</taxon>
        <taxon>Bacillota</taxon>
        <taxon>Bacilli</taxon>
        <taxon>Bacillales</taxon>
        <taxon>Sporolactobacillaceae</taxon>
        <taxon>Sporolactobacillus</taxon>
    </lineage>
</organism>
<dbReference type="Gene3D" id="1.10.1530.10">
    <property type="match status" value="1"/>
</dbReference>
<dbReference type="Gene3D" id="3.30.1370.60">
    <property type="entry name" value="Hypothetical oxidoreductase yiak, domain 2"/>
    <property type="match status" value="1"/>
</dbReference>
<sequence>MGKRYDYQAIKQWVKRIYDAYGFSENDSAIIARSITATDLYGIESHGVQRLAMYDRKINAGDIKVDAVPEVICETPVSAVLDGHKGMGQLVAGKAMRLAIEKAEQSGVGIVSVRHSNHYGMAGYYAKMASDKGMVGISATNSNPFLIPTYATQPFLGSNPLAFSMPAQPHSFLFDAATTVVSLGKIEVYAKRGKTVPGAWAVDESNEISKDAKKLRKNLSAAPKIGGMLPVGGKGEKNGGYKGFGNALIVEILTSILSQGHLSADLGSGTVKGISHFFTAIDLHLFGDPGEISESLSVMLERIRNLPAETGEKIYIHGDKEAAAFEDRLKNGILIDSETVKEMAEISEQLHIPYQMYL</sequence>
<dbReference type="PANTHER" id="PTHR11091:SF0">
    <property type="entry name" value="MALATE DEHYDROGENASE"/>
    <property type="match status" value="1"/>
</dbReference>
<dbReference type="PANTHER" id="PTHR11091">
    <property type="entry name" value="OXIDOREDUCTASE-RELATED"/>
    <property type="match status" value="1"/>
</dbReference>
<evidence type="ECO:0000313" key="3">
    <source>
        <dbReference type="EMBL" id="MFD2694283.1"/>
    </source>
</evidence>
<evidence type="ECO:0000313" key="4">
    <source>
        <dbReference type="Proteomes" id="UP001597399"/>
    </source>
</evidence>
<keyword evidence="4" id="KW-1185">Reference proteome</keyword>
<dbReference type="InterPro" id="IPR003767">
    <property type="entry name" value="Malate/L-lactate_DH-like"/>
</dbReference>
<dbReference type="InterPro" id="IPR043144">
    <property type="entry name" value="Mal/L-sulf/L-lact_DH-like_ah"/>
</dbReference>
<comment type="similarity">
    <text evidence="1">Belongs to the LDH2/MDH2 oxidoreductase family.</text>
</comment>
<proteinExistence type="inferred from homology"/>